<evidence type="ECO:0000256" key="2">
    <source>
        <dbReference type="ARBA" id="ARBA00022525"/>
    </source>
</evidence>
<feature type="compositionally biased region" description="Acidic residues" evidence="6">
    <location>
        <begin position="100"/>
        <end position="125"/>
    </location>
</feature>
<evidence type="ECO:0000256" key="1">
    <source>
        <dbReference type="ARBA" id="ARBA00004613"/>
    </source>
</evidence>
<dbReference type="Proteomes" id="UP001597178">
    <property type="component" value="Unassembled WGS sequence"/>
</dbReference>
<accession>A0ABW3ZZ80</accession>
<evidence type="ECO:0000256" key="3">
    <source>
        <dbReference type="ARBA" id="ARBA00022729"/>
    </source>
</evidence>
<dbReference type="InterPro" id="IPR002901">
    <property type="entry name" value="MGlyc_endo_b_GlcNAc-like_dom"/>
</dbReference>
<dbReference type="EMBL" id="JBHTNH010000061">
    <property type="protein sequence ID" value="MFD1363700.1"/>
    <property type="molecule type" value="Genomic_DNA"/>
</dbReference>
<dbReference type="SMART" id="SM00047">
    <property type="entry name" value="LYZ2"/>
    <property type="match status" value="1"/>
</dbReference>
<comment type="caution">
    <text evidence="9">The sequence shown here is derived from an EMBL/GenBank/DDBJ whole genome shotgun (WGS) entry which is preliminary data.</text>
</comment>
<keyword evidence="4" id="KW-0378">Hydrolase</keyword>
<evidence type="ECO:0000259" key="8">
    <source>
        <dbReference type="SMART" id="SM00047"/>
    </source>
</evidence>
<feature type="chain" id="PRO_5045536581" evidence="7">
    <location>
        <begin position="20"/>
        <end position="1150"/>
    </location>
</feature>
<dbReference type="Pfam" id="PF01832">
    <property type="entry name" value="Glucosaminidase"/>
    <property type="match status" value="1"/>
</dbReference>
<name>A0ABW3ZZ80_9BACI</name>
<dbReference type="Gene3D" id="1.10.530.10">
    <property type="match status" value="1"/>
</dbReference>
<protein>
    <submittedName>
        <fullName evidence="9">GW dipeptide domain-containing protein</fullName>
    </submittedName>
</protein>
<evidence type="ECO:0000256" key="4">
    <source>
        <dbReference type="ARBA" id="ARBA00022801"/>
    </source>
</evidence>
<dbReference type="Gene3D" id="2.30.30.170">
    <property type="match status" value="8"/>
</dbReference>
<keyword evidence="5" id="KW-0961">Cell wall biogenesis/degradation</keyword>
<evidence type="ECO:0000256" key="5">
    <source>
        <dbReference type="ARBA" id="ARBA00023316"/>
    </source>
</evidence>
<organism evidence="9 10">
    <name type="scientific">Lentibacillus salinarum</name>
    <dbReference type="NCBI Taxonomy" id="446820"/>
    <lineage>
        <taxon>Bacteria</taxon>
        <taxon>Bacillati</taxon>
        <taxon>Bacillota</taxon>
        <taxon>Bacilli</taxon>
        <taxon>Bacillales</taxon>
        <taxon>Bacillaceae</taxon>
        <taxon>Lentibacillus</taxon>
    </lineage>
</organism>
<evidence type="ECO:0000256" key="7">
    <source>
        <dbReference type="SAM" id="SignalP"/>
    </source>
</evidence>
<evidence type="ECO:0000256" key="6">
    <source>
        <dbReference type="SAM" id="MobiDB-lite"/>
    </source>
</evidence>
<feature type="compositionally biased region" description="Acidic residues" evidence="6">
    <location>
        <begin position="174"/>
        <end position="187"/>
    </location>
</feature>
<feature type="compositionally biased region" description="Acidic residues" evidence="6">
    <location>
        <begin position="39"/>
        <end position="50"/>
    </location>
</feature>
<feature type="compositionally biased region" description="Basic and acidic residues" evidence="6">
    <location>
        <begin position="86"/>
        <end position="95"/>
    </location>
</feature>
<proteinExistence type="predicted"/>
<feature type="compositionally biased region" description="Polar residues" evidence="6">
    <location>
        <begin position="126"/>
        <end position="139"/>
    </location>
</feature>
<keyword evidence="3 7" id="KW-0732">Signal</keyword>
<reference evidence="10" key="1">
    <citation type="journal article" date="2019" name="Int. J. Syst. Evol. Microbiol.">
        <title>The Global Catalogue of Microorganisms (GCM) 10K type strain sequencing project: providing services to taxonomists for standard genome sequencing and annotation.</title>
        <authorList>
            <consortium name="The Broad Institute Genomics Platform"/>
            <consortium name="The Broad Institute Genome Sequencing Center for Infectious Disease"/>
            <person name="Wu L."/>
            <person name="Ma J."/>
        </authorList>
    </citation>
    <scope>NUCLEOTIDE SEQUENCE [LARGE SCALE GENOMIC DNA]</scope>
    <source>
        <strain evidence="10">CCUG 54822</strain>
    </source>
</reference>
<feature type="region of interest" description="Disordered" evidence="6">
    <location>
        <begin position="25"/>
        <end position="187"/>
    </location>
</feature>
<evidence type="ECO:0000313" key="10">
    <source>
        <dbReference type="Proteomes" id="UP001597178"/>
    </source>
</evidence>
<feature type="signal peptide" evidence="7">
    <location>
        <begin position="1"/>
        <end position="19"/>
    </location>
</feature>
<keyword evidence="10" id="KW-1185">Reference proteome</keyword>
<dbReference type="RefSeq" id="WP_382402941.1">
    <property type="nucleotide sequence ID" value="NZ_JBHTNH010000061.1"/>
</dbReference>
<dbReference type="InterPro" id="IPR038200">
    <property type="entry name" value="GW_dom_sf"/>
</dbReference>
<dbReference type="InterPro" id="IPR025987">
    <property type="entry name" value="GW_dom"/>
</dbReference>
<sequence>MRKLSIVLIAFLIFTTALPYNVFADNSVKGDSDSNEPSVDQEIDEDESSADGESSGKDAEVEEPDGDSSGDGKNSDDEASEDEATKEDKPKKDEPQEGVTENDDPEDDTAAENETDPQAESEDSSDQGTNSDNGQQKSGDQNRNEQGEKDDEKQETEDEQQEPGITPFQAPDGSGDEDREPGLEDDDDAIEESKTSKLGHLKSDATIYEEIGDEEPISSDEYLNKVFFIKKQAKTNDNLYYLISTQPSSKDGVIGWVKSSDIEALSHSGVGNKAKTFYFKDKENINIYEHAWGGSGDLVVGDANLQNQRFDVNLTEKVGESNTWYRGELDGRDGDVWVHESHLTKKQESSTSRLGQINESNVNIYKTLGVPSSVVEAGSAHTSKVYFIKSQAEISDNLYYLISTEPSSEEGVIGWVNKEDVKTHAHAGVDRYSKLLNFKYKDNINIYEHAWGGSKDLVVGDADLQGEEFNVHLTEKVGNNIWYRGSFEGNEQDDVWVHESHLTAMEKESTSKLGQMHDSNVNIYEELGNPDSSMEAGSDHIDQVYFIKLQAEMDDDLYYLISDEPSATSGTIGWVHADDIKTYSHSGVDKKSKTFYFKDKDNINIYDRAWGADKNRVIEDGQFQGQQLKVNLTEKIGKSNTWYRGELDGRDGNVWVHESHLTQKQESSTSRLGQINESNVNIYKTLGVPSSVVEAGSDHIDKVYFIKKQAKINDNLFYLISTEPSSEEGVVGWVNSEDLTTHSHKGVDNNTKAFYFKDKDSINIYEHAWGGTKDLINENAEIQGELFTVNLTEKVGPHTWYRGEYEGSEKEDVWVHESHLAERVETDTHYDITLDNMVDLQMEASPQTDNQYKLWIREDAFESIENGEGTIEDGDVWNLRRGPGLNHEVGNQVEGGTHEILDTSSKDNEGYVWYHIDNTSGFVTPTEDDLRYYLDPSNFIDDSRGSLQFLKLSEVDNMNDSDISTINENVLKGQGVLDDKADKFLEAGVNHGINSAYLISHALLETGNGESELATGIDVGLDENGNPQRVTSENKDDLTDIKTTHNIYGIGAVDGCAKKCGSERAYEEEWFSVDNAIVGGAEFASDGYIQSGQDTLYEMRWNPAFAAINGDATHQYATDIGWAYKQTYNMNRIYNLIEGYNLLFDVPQYK</sequence>
<comment type="subcellular location">
    <subcellularLocation>
        <location evidence="1">Secreted</location>
    </subcellularLocation>
</comment>
<feature type="domain" description="Mannosyl-glycoprotein endo-beta-N-acetylglucosamidase-like" evidence="8">
    <location>
        <begin position="969"/>
        <end position="1145"/>
    </location>
</feature>
<keyword evidence="2" id="KW-0964">Secreted</keyword>
<evidence type="ECO:0000313" key="9">
    <source>
        <dbReference type="EMBL" id="MFD1363700.1"/>
    </source>
</evidence>
<feature type="compositionally biased region" description="Basic and acidic residues" evidence="6">
    <location>
        <begin position="140"/>
        <end position="152"/>
    </location>
</feature>
<dbReference type="Pfam" id="PF13457">
    <property type="entry name" value="GW"/>
    <property type="match status" value="5"/>
</dbReference>
<gene>
    <name evidence="9" type="ORF">ACFQ4A_19020</name>
</gene>
<dbReference type="SUPFAM" id="SSF82057">
    <property type="entry name" value="Prokaryotic SH3-related domain"/>
    <property type="match status" value="1"/>
</dbReference>